<protein>
    <submittedName>
        <fullName evidence="1">Uncharacterized protein</fullName>
    </submittedName>
</protein>
<dbReference type="EMBL" id="LR130779">
    <property type="protein sequence ID" value="VDN66010.1"/>
    <property type="molecule type" value="Genomic_DNA"/>
</dbReference>
<proteinExistence type="predicted"/>
<sequence length="55" mass="6072">MSIADVSQTQMLILLLKNLLQHMPSPLSCQVRKEVALSQQAKAIQPTACYPEGFT</sequence>
<gene>
    <name evidence="1" type="ORF">POT9AD_5035</name>
</gene>
<dbReference type="AlphaFoldDB" id="A0A653BBG4"/>
<evidence type="ECO:0000313" key="1">
    <source>
        <dbReference type="EMBL" id="VDN66010.1"/>
    </source>
</evidence>
<organism evidence="1">
    <name type="scientific">Ectopseudomonas oleovorans</name>
    <name type="common">Pseudomonas oleovorans</name>
    <dbReference type="NCBI Taxonomy" id="301"/>
    <lineage>
        <taxon>Bacteria</taxon>
        <taxon>Pseudomonadati</taxon>
        <taxon>Pseudomonadota</taxon>
        <taxon>Gammaproteobacteria</taxon>
        <taxon>Pseudomonadales</taxon>
        <taxon>Pseudomonadaceae</taxon>
        <taxon>Ectopseudomonas</taxon>
    </lineage>
</organism>
<accession>A0A653BBG4</accession>
<reference evidence="1" key="1">
    <citation type="submission" date="2018-11" db="EMBL/GenBank/DDBJ databases">
        <authorList>
            <consortium name="Genoscope - CEA"/>
            <person name="William W."/>
        </authorList>
    </citation>
    <scope>NUCLEOTIDE SEQUENCE [LARGE SCALE GENOMIC DNA]</scope>
    <source>
        <strain evidence="1">T9AD</strain>
    </source>
</reference>
<name>A0A653BBG4_ECTOL</name>